<name>A0A803PSJ5_CANSA</name>
<dbReference type="SUPFAM" id="SSF51197">
    <property type="entry name" value="Clavaminate synthase-like"/>
    <property type="match status" value="1"/>
</dbReference>
<dbReference type="Pfam" id="PF03171">
    <property type="entry name" value="2OG-FeII_Oxy"/>
    <property type="match status" value="1"/>
</dbReference>
<evidence type="ECO:0000256" key="9">
    <source>
        <dbReference type="RuleBase" id="RU003682"/>
    </source>
</evidence>
<dbReference type="OMA" id="MAEYMMK"/>
<keyword evidence="4" id="KW-0847">Vitamin C</keyword>
<dbReference type="Gene3D" id="2.60.120.330">
    <property type="entry name" value="B-lactam Antibiotic, Isopenicillin N Synthase, Chain"/>
    <property type="match status" value="1"/>
</dbReference>
<proteinExistence type="inferred from homology"/>
<comment type="cofactor">
    <cofactor evidence="1">
        <name>L-ascorbate</name>
        <dbReference type="ChEBI" id="CHEBI:38290"/>
    </cofactor>
</comment>
<feature type="domain" description="Fe2OG dioxygenase" evidence="10">
    <location>
        <begin position="198"/>
        <end position="298"/>
    </location>
</feature>
<evidence type="ECO:0000313" key="11">
    <source>
        <dbReference type="EnsemblPlants" id="cds.evm.model.05.951"/>
    </source>
</evidence>
<comment type="similarity">
    <text evidence="2 9">Belongs to the iron/ascorbate-dependent oxidoreductase family.</text>
</comment>
<dbReference type="InterPro" id="IPR026992">
    <property type="entry name" value="DIOX_N"/>
</dbReference>
<evidence type="ECO:0000256" key="7">
    <source>
        <dbReference type="ARBA" id="ARBA00023004"/>
    </source>
</evidence>
<evidence type="ECO:0000256" key="1">
    <source>
        <dbReference type="ARBA" id="ARBA00001961"/>
    </source>
</evidence>
<dbReference type="PROSITE" id="PS51471">
    <property type="entry name" value="FE2OG_OXY"/>
    <property type="match status" value="1"/>
</dbReference>
<dbReference type="PANTHER" id="PTHR47991">
    <property type="entry name" value="OXOGLUTARATE/IRON-DEPENDENT DIOXYGENASE"/>
    <property type="match status" value="1"/>
</dbReference>
<evidence type="ECO:0000256" key="3">
    <source>
        <dbReference type="ARBA" id="ARBA00022723"/>
    </source>
</evidence>
<evidence type="ECO:0000256" key="8">
    <source>
        <dbReference type="ARBA" id="ARBA00023241"/>
    </source>
</evidence>
<dbReference type="AlphaFoldDB" id="A0A803PSJ5"/>
<keyword evidence="3 9" id="KW-0479">Metal-binding</keyword>
<dbReference type="InterPro" id="IPR044861">
    <property type="entry name" value="IPNS-like_FE2OG_OXY"/>
</dbReference>
<dbReference type="Gramene" id="evm.model.05.951">
    <property type="protein sequence ID" value="cds.evm.model.05.951"/>
    <property type="gene ID" value="evm.TU.05.951"/>
</dbReference>
<dbReference type="GO" id="GO:0046872">
    <property type="term" value="F:metal ion binding"/>
    <property type="evidence" value="ECO:0007669"/>
    <property type="project" value="UniProtKB-KW"/>
</dbReference>
<evidence type="ECO:0000259" key="10">
    <source>
        <dbReference type="PROSITE" id="PS51471"/>
    </source>
</evidence>
<dbReference type="InterPro" id="IPR027443">
    <property type="entry name" value="IPNS-like_sf"/>
</dbReference>
<dbReference type="Pfam" id="PF14226">
    <property type="entry name" value="DIOX_N"/>
    <property type="match status" value="1"/>
</dbReference>
<dbReference type="GO" id="GO:0051213">
    <property type="term" value="F:dioxygenase activity"/>
    <property type="evidence" value="ECO:0007669"/>
    <property type="project" value="UniProtKB-KW"/>
</dbReference>
<dbReference type="GO" id="GO:0046148">
    <property type="term" value="P:pigment biosynthetic process"/>
    <property type="evidence" value="ECO:0007669"/>
    <property type="project" value="UniProtKB-ARBA"/>
</dbReference>
<keyword evidence="6 9" id="KW-0560">Oxidoreductase</keyword>
<protein>
    <recommendedName>
        <fullName evidence="10">Fe2OG dioxygenase domain-containing protein</fullName>
    </recommendedName>
</protein>
<dbReference type="InterPro" id="IPR050295">
    <property type="entry name" value="Plant_2OG-oxidoreductases"/>
</dbReference>
<evidence type="ECO:0000256" key="4">
    <source>
        <dbReference type="ARBA" id="ARBA00022896"/>
    </source>
</evidence>
<keyword evidence="7 9" id="KW-0408">Iron</keyword>
<gene>
    <name evidence="11" type="primary">LOC115717395</name>
</gene>
<evidence type="ECO:0000256" key="6">
    <source>
        <dbReference type="ARBA" id="ARBA00023002"/>
    </source>
</evidence>
<dbReference type="GO" id="GO:0031418">
    <property type="term" value="F:L-ascorbic acid binding"/>
    <property type="evidence" value="ECO:0007669"/>
    <property type="project" value="UniProtKB-KW"/>
</dbReference>
<keyword evidence="5" id="KW-0223">Dioxygenase</keyword>
<dbReference type="InterPro" id="IPR005123">
    <property type="entry name" value="Oxoglu/Fe-dep_dioxygenase_dom"/>
</dbReference>
<keyword evidence="8" id="KW-0284">Flavonoid biosynthesis</keyword>
<evidence type="ECO:0000256" key="5">
    <source>
        <dbReference type="ARBA" id="ARBA00022964"/>
    </source>
</evidence>
<reference evidence="11" key="1">
    <citation type="submission" date="2018-11" db="EMBL/GenBank/DDBJ databases">
        <authorList>
            <person name="Grassa J C."/>
        </authorList>
    </citation>
    <scope>NUCLEOTIDE SEQUENCE [LARGE SCALE GENOMIC DNA]</scope>
</reference>
<keyword evidence="12" id="KW-1185">Reference proteome</keyword>
<dbReference type="Proteomes" id="UP000596661">
    <property type="component" value="Chromosome 5"/>
</dbReference>
<evidence type="ECO:0000256" key="2">
    <source>
        <dbReference type="ARBA" id="ARBA00008056"/>
    </source>
</evidence>
<dbReference type="FunFam" id="2.60.120.330:FF:000009">
    <property type="entry name" value="Flavonol synthase"/>
    <property type="match status" value="1"/>
</dbReference>
<accession>A0A803PSJ5</accession>
<dbReference type="OrthoDB" id="288590at2759"/>
<dbReference type="SMR" id="A0A803PSJ5"/>
<evidence type="ECO:0000313" key="12">
    <source>
        <dbReference type="Proteomes" id="UP000596661"/>
    </source>
</evidence>
<dbReference type="EnsemblPlants" id="evm.model.05.951">
    <property type="protein sequence ID" value="cds.evm.model.05.951"/>
    <property type="gene ID" value="evm.TU.05.951"/>
</dbReference>
<reference evidence="11" key="2">
    <citation type="submission" date="2021-03" db="UniProtKB">
        <authorList>
            <consortium name="EnsemblPlants"/>
        </authorList>
    </citation>
    <scope>IDENTIFICATION</scope>
</reference>
<dbReference type="EMBL" id="UZAU01000475">
    <property type="status" value="NOT_ANNOTATED_CDS"/>
    <property type="molecule type" value="Genomic_DNA"/>
</dbReference>
<dbReference type="GO" id="GO:0009813">
    <property type="term" value="P:flavonoid biosynthetic process"/>
    <property type="evidence" value="ECO:0007669"/>
    <property type="project" value="UniProtKB-KW"/>
</dbReference>
<sequence length="337" mass="38440">MAEVVKERVQSIAHSINAEMKDTIPDEFIMPVEDQPILTTFKGPIPEIPTVDLSEPDQEKRVGSIVQAAKEWGFFQVVNHKIPVELIRKLKNVGEEFFELPQEEKEVYARPLGATSIEGYGSKISKGAKSWVDHLFHRIWPPSTINYQFWPKNPPSYREVNEEYGKYVKEVGDEILKSLSLGLELEESRMKEAVGGEEIEYMMKINYYPPCPRPDLALGVQPHTDLSSLTILVPNDVPGLQVFHHNHWIDVQYIPNALVIHIGDQAQIASNGLYKSVLHRTTVNKSKVRMSWPVFLEPPAEFVVGPIPELLTQDNPPKFKTKLFKDYAYCKLNKIPQ</sequence>
<organism evidence="11 12">
    <name type="scientific">Cannabis sativa</name>
    <name type="common">Hemp</name>
    <name type="synonym">Marijuana</name>
    <dbReference type="NCBI Taxonomy" id="3483"/>
    <lineage>
        <taxon>Eukaryota</taxon>
        <taxon>Viridiplantae</taxon>
        <taxon>Streptophyta</taxon>
        <taxon>Embryophyta</taxon>
        <taxon>Tracheophyta</taxon>
        <taxon>Spermatophyta</taxon>
        <taxon>Magnoliopsida</taxon>
        <taxon>eudicotyledons</taxon>
        <taxon>Gunneridae</taxon>
        <taxon>Pentapetalae</taxon>
        <taxon>rosids</taxon>
        <taxon>fabids</taxon>
        <taxon>Rosales</taxon>
        <taxon>Cannabaceae</taxon>
        <taxon>Cannabis</taxon>
    </lineage>
</organism>